<evidence type="ECO:0000256" key="4">
    <source>
        <dbReference type="ARBA" id="ARBA00022771"/>
    </source>
</evidence>
<dbReference type="InterPro" id="IPR041011">
    <property type="entry name" value="Znf_C2H2_6"/>
</dbReference>
<dbReference type="Proteomes" id="UP000314986">
    <property type="component" value="Unassembled WGS sequence"/>
</dbReference>
<dbReference type="GO" id="GO:0008270">
    <property type="term" value="F:zinc ion binding"/>
    <property type="evidence" value="ECO:0007669"/>
    <property type="project" value="UniProtKB-KW"/>
</dbReference>
<dbReference type="CTD" id="49854"/>
<feature type="domain" description="C2H2-type" evidence="10">
    <location>
        <begin position="1057"/>
        <end position="1080"/>
    </location>
</feature>
<feature type="region of interest" description="Disordered" evidence="8">
    <location>
        <begin position="414"/>
        <end position="436"/>
    </location>
</feature>
<dbReference type="PROSITE" id="PS00028">
    <property type="entry name" value="ZINC_FINGER_C2H2_1"/>
    <property type="match status" value="6"/>
</dbReference>
<reference evidence="11" key="4">
    <citation type="submission" date="2025-08" db="UniProtKB">
        <authorList>
            <consortium name="Ensembl"/>
        </authorList>
    </citation>
    <scope>IDENTIFICATION</scope>
</reference>
<feature type="compositionally biased region" description="Polar residues" evidence="8">
    <location>
        <begin position="417"/>
        <end position="436"/>
    </location>
</feature>
<dbReference type="PANTHER" id="PTHR24394:SF15">
    <property type="entry name" value="ZINC FINGER AND BTB DOMAIN-CONTAINING PROTEIN 21"/>
    <property type="match status" value="1"/>
</dbReference>
<keyword evidence="5" id="KW-0862">Zinc</keyword>
<keyword evidence="6" id="KW-0539">Nucleus</keyword>
<sequence>MEALLHYINPAHAISLLSALNEDRLKGQLCDVVLIVGDHKFRAHKNVLAASSDYFQTLFTKKENENQSVFQLDLCEATAFENILNYIYSSSLFVEKKSLATVHDLGGKLGISFLTNIPSQTPQIPCPLNPSKKLRKILEDGNACQPRSVIVCQSRNDIDKNHIDSTGKGGDSNQKKGLAEEDGGHDLKSSSLMNVLRANSSVVPAATSRNMDESHPMDDNGQSHMHGPLGDTKRHDNFRSLEDRNSRMRFLWDRRNSMSVDSTSDFARNVSDTRQSLTDLLVNGNPGGRPQLSGAFSFHGTTVLPYPQHKAEQVVSASKVEESNLLYYTKVGHTIQSPRFQLNSQGVVNSGPLVKSLLRRSLSMDSQVPSYSSLDLKMNYGPHICKREPPELAYDASSQKPLNADSMKQRFVKDKPQVNQHCQPRQHSVSQPDTESASLPITLKIKTEPCSPVSDASDIIRVTVGETSPSTSKEFSVKNVERNRRTSMLPVKRTFQTENSKFSFEKSETFQGIQRSQSMVQRFEESAEGDNVDVVKTDENKDEYSECESAIMGKQFKCKTCFKIFRSTAGLLRHVDMYHNPDKPYACDICHKRFLTNFKVWTHCQTQHGVVINPSAATSSNPVSEERFQKKLSDMVREREIKKALFHKLRRKQVSHSYTVLRSEQGYKKNLRSATKGVYICTTCGKLFRFLSRYRQHMKTHPGEKPFVCKLYNKIFKSKEQGVDESLSDGKDHKCEHCNLKLSSVVEKTKHERICRNITVCSYCSLRFCSKELKQEHENQCEYKKLTCPECKRTFKTSFSIWRHQIEVHNENTMAPVEQSILEAMRVNGVLPKEETLQAEVEENSVASPSTSKEDAACSDSSEPMYVDSEDSSCFPEDLSVSSRRSTNTKDNPSESVSSNPTHLEDMAPESNSCSGDLEDLACKGERGLWPCEKCGKIFTIHKQLERHQELLCAVKPFICHVCHKAFRTNFRLWSHFQSHISQSANRLEFSKPSRSPSSHPLPPPPPPPPPPAPPQEQCPDHEQSSSHSDRTASPQPSETLFSHAPPLAAATFERPFMCKFCRRTFKTAFSQWSHEQTHN</sequence>
<feature type="domain" description="C2H2-type" evidence="10">
    <location>
        <begin position="958"/>
        <end position="985"/>
    </location>
</feature>
<evidence type="ECO:0000313" key="11">
    <source>
        <dbReference type="Ensembl" id="ENSCMIP00000029768.1"/>
    </source>
</evidence>
<feature type="compositionally biased region" description="Basic and acidic residues" evidence="8">
    <location>
        <begin position="173"/>
        <end position="188"/>
    </location>
</feature>
<dbReference type="OrthoDB" id="6359816at2759"/>
<dbReference type="Ensembl" id="ENSCMIT00000030234.1">
    <property type="protein sequence ID" value="ENSCMIP00000029768.1"/>
    <property type="gene ID" value="ENSCMIG00000012852.1"/>
</dbReference>
<evidence type="ECO:0000259" key="9">
    <source>
        <dbReference type="PROSITE" id="PS50097"/>
    </source>
</evidence>
<dbReference type="PANTHER" id="PTHR24394">
    <property type="entry name" value="ZINC FINGER PROTEIN"/>
    <property type="match status" value="1"/>
</dbReference>
<organism evidence="11 12">
    <name type="scientific">Callorhinchus milii</name>
    <name type="common">Ghost shark</name>
    <dbReference type="NCBI Taxonomy" id="7868"/>
    <lineage>
        <taxon>Eukaryota</taxon>
        <taxon>Metazoa</taxon>
        <taxon>Chordata</taxon>
        <taxon>Craniata</taxon>
        <taxon>Vertebrata</taxon>
        <taxon>Chondrichthyes</taxon>
        <taxon>Holocephali</taxon>
        <taxon>Chimaeriformes</taxon>
        <taxon>Callorhinchidae</taxon>
        <taxon>Callorhinchus</taxon>
    </lineage>
</organism>
<feature type="region of interest" description="Disordered" evidence="8">
    <location>
        <begin position="161"/>
        <end position="189"/>
    </location>
</feature>
<dbReference type="InParanoid" id="A0A4W3IU08"/>
<keyword evidence="12" id="KW-1185">Reference proteome</keyword>
<dbReference type="FunFam" id="3.30.710.10:FF:000065">
    <property type="entry name" value="zinc finger and BTB domain-containing protein 21"/>
    <property type="match status" value="1"/>
</dbReference>
<dbReference type="GO" id="GO:0000981">
    <property type="term" value="F:DNA-binding transcription factor activity, RNA polymerase II-specific"/>
    <property type="evidence" value="ECO:0007669"/>
    <property type="project" value="TreeGrafter"/>
</dbReference>
<dbReference type="Pfam" id="PF00651">
    <property type="entry name" value="BTB"/>
    <property type="match status" value="1"/>
</dbReference>
<keyword evidence="2" id="KW-0479">Metal-binding</keyword>
<feature type="compositionally biased region" description="Polar residues" evidence="8">
    <location>
        <begin position="1032"/>
        <end position="1041"/>
    </location>
</feature>
<reference evidence="11" key="5">
    <citation type="submission" date="2025-09" db="UniProtKB">
        <authorList>
            <consortium name="Ensembl"/>
        </authorList>
    </citation>
    <scope>IDENTIFICATION</scope>
</reference>
<reference evidence="12" key="1">
    <citation type="journal article" date="2006" name="Science">
        <title>Ancient noncoding elements conserved in the human genome.</title>
        <authorList>
            <person name="Venkatesh B."/>
            <person name="Kirkness E.F."/>
            <person name="Loh Y.H."/>
            <person name="Halpern A.L."/>
            <person name="Lee A.P."/>
            <person name="Johnson J."/>
            <person name="Dandona N."/>
            <person name="Viswanathan L.D."/>
            <person name="Tay A."/>
            <person name="Venter J.C."/>
            <person name="Strausberg R.L."/>
            <person name="Brenner S."/>
        </authorList>
    </citation>
    <scope>NUCLEOTIDE SEQUENCE [LARGE SCALE GENOMIC DNA]</scope>
</reference>
<dbReference type="SMART" id="SM00225">
    <property type="entry name" value="BTB"/>
    <property type="match status" value="1"/>
</dbReference>
<feature type="compositionally biased region" description="Basic and acidic residues" evidence="8">
    <location>
        <begin position="1019"/>
        <end position="1031"/>
    </location>
</feature>
<comment type="subcellular location">
    <subcellularLocation>
        <location evidence="1">Nucleus</location>
    </subcellularLocation>
</comment>
<dbReference type="OMA" id="PMDIIRI"/>
<dbReference type="PROSITE" id="PS50097">
    <property type="entry name" value="BTB"/>
    <property type="match status" value="1"/>
</dbReference>
<feature type="compositionally biased region" description="Polar residues" evidence="8">
    <location>
        <begin position="880"/>
        <end position="902"/>
    </location>
</feature>
<dbReference type="Pfam" id="PF00096">
    <property type="entry name" value="zf-C2H2"/>
    <property type="match status" value="1"/>
</dbReference>
<dbReference type="InterPro" id="IPR011333">
    <property type="entry name" value="SKP1/BTB/POZ_sf"/>
</dbReference>
<feature type="domain" description="C2H2-type" evidence="10">
    <location>
        <begin position="786"/>
        <end position="814"/>
    </location>
</feature>
<dbReference type="SMART" id="SM00355">
    <property type="entry name" value="ZnF_C2H2"/>
    <property type="match status" value="9"/>
</dbReference>
<evidence type="ECO:0000256" key="2">
    <source>
        <dbReference type="ARBA" id="ARBA00022723"/>
    </source>
</evidence>
<dbReference type="InterPro" id="IPR000210">
    <property type="entry name" value="BTB/POZ_dom"/>
</dbReference>
<evidence type="ECO:0000313" key="12">
    <source>
        <dbReference type="Proteomes" id="UP000314986"/>
    </source>
</evidence>
<feature type="domain" description="C2H2-type" evidence="10">
    <location>
        <begin position="556"/>
        <end position="584"/>
    </location>
</feature>
<dbReference type="GeneID" id="103187281"/>
<dbReference type="PROSITE" id="PS50157">
    <property type="entry name" value="ZINC_FINGER_C2H2_2"/>
    <property type="match status" value="6"/>
</dbReference>
<dbReference type="CDD" id="cd18209">
    <property type="entry name" value="BTB_POZ_ZBTB21_ZNF295"/>
    <property type="match status" value="1"/>
</dbReference>
<evidence type="ECO:0000256" key="1">
    <source>
        <dbReference type="ARBA" id="ARBA00004123"/>
    </source>
</evidence>
<dbReference type="STRING" id="7868.ENSCMIP00000029768"/>
<feature type="domain" description="C2H2-type" evidence="10">
    <location>
        <begin position="679"/>
        <end position="706"/>
    </location>
</feature>
<dbReference type="SUPFAM" id="SSF57667">
    <property type="entry name" value="beta-beta-alpha zinc fingers"/>
    <property type="match status" value="6"/>
</dbReference>
<evidence type="ECO:0000256" key="3">
    <source>
        <dbReference type="ARBA" id="ARBA00022737"/>
    </source>
</evidence>
<feature type="domain" description="C2H2-type" evidence="10">
    <location>
        <begin position="930"/>
        <end position="957"/>
    </location>
</feature>
<dbReference type="InterPro" id="IPR013087">
    <property type="entry name" value="Znf_C2H2_type"/>
</dbReference>
<evidence type="ECO:0000256" key="8">
    <source>
        <dbReference type="SAM" id="MobiDB-lite"/>
    </source>
</evidence>
<reference evidence="12" key="3">
    <citation type="journal article" date="2014" name="Nature">
        <title>Elephant shark genome provides unique insights into gnathostome evolution.</title>
        <authorList>
            <consortium name="International Elephant Shark Genome Sequencing Consortium"/>
            <person name="Venkatesh B."/>
            <person name="Lee A.P."/>
            <person name="Ravi V."/>
            <person name="Maurya A.K."/>
            <person name="Lian M.M."/>
            <person name="Swann J.B."/>
            <person name="Ohta Y."/>
            <person name="Flajnik M.F."/>
            <person name="Sutoh Y."/>
            <person name="Kasahara M."/>
            <person name="Hoon S."/>
            <person name="Gangu V."/>
            <person name="Roy S.W."/>
            <person name="Irimia M."/>
            <person name="Korzh V."/>
            <person name="Kondrychyn I."/>
            <person name="Lim Z.W."/>
            <person name="Tay B.H."/>
            <person name="Tohari S."/>
            <person name="Kong K.W."/>
            <person name="Ho S."/>
            <person name="Lorente-Galdos B."/>
            <person name="Quilez J."/>
            <person name="Marques-Bonet T."/>
            <person name="Raney B.J."/>
            <person name="Ingham P.W."/>
            <person name="Tay A."/>
            <person name="Hillier L.W."/>
            <person name="Minx P."/>
            <person name="Boehm T."/>
            <person name="Wilson R.K."/>
            <person name="Brenner S."/>
            <person name="Warren W.C."/>
        </authorList>
    </citation>
    <scope>NUCLEOTIDE SEQUENCE [LARGE SCALE GENOMIC DNA]</scope>
</reference>
<evidence type="ECO:0000256" key="5">
    <source>
        <dbReference type="ARBA" id="ARBA00022833"/>
    </source>
</evidence>
<dbReference type="InterPro" id="IPR036236">
    <property type="entry name" value="Znf_C2H2_sf"/>
</dbReference>
<dbReference type="GeneTree" id="ENSGT00940000161028"/>
<accession>A0A4W3IU08</accession>
<feature type="region of interest" description="Disordered" evidence="8">
    <location>
        <begin position="839"/>
        <end position="915"/>
    </location>
</feature>
<evidence type="ECO:0000256" key="7">
    <source>
        <dbReference type="PROSITE-ProRule" id="PRU00042"/>
    </source>
</evidence>
<dbReference type="Pfam" id="PF18450">
    <property type="entry name" value="zf_C2H2_6"/>
    <property type="match status" value="1"/>
</dbReference>
<protein>
    <submittedName>
        <fullName evidence="11">Zinc finger and BTB domain containing 21</fullName>
    </submittedName>
</protein>
<reference evidence="12" key="2">
    <citation type="journal article" date="2007" name="PLoS Biol.">
        <title>Survey sequencing and comparative analysis of the elephant shark (Callorhinchus milii) genome.</title>
        <authorList>
            <person name="Venkatesh B."/>
            <person name="Kirkness E.F."/>
            <person name="Loh Y.H."/>
            <person name="Halpern A.L."/>
            <person name="Lee A.P."/>
            <person name="Johnson J."/>
            <person name="Dandona N."/>
            <person name="Viswanathan L.D."/>
            <person name="Tay A."/>
            <person name="Venter J.C."/>
            <person name="Strausberg R.L."/>
            <person name="Brenner S."/>
        </authorList>
    </citation>
    <scope>NUCLEOTIDE SEQUENCE [LARGE SCALE GENOMIC DNA]</scope>
</reference>
<dbReference type="AlphaFoldDB" id="A0A4W3IU08"/>
<evidence type="ECO:0000259" key="10">
    <source>
        <dbReference type="PROSITE" id="PS50157"/>
    </source>
</evidence>
<feature type="region of interest" description="Disordered" evidence="8">
    <location>
        <begin position="205"/>
        <end position="237"/>
    </location>
</feature>
<keyword evidence="4 7" id="KW-0863">Zinc-finger</keyword>
<dbReference type="KEGG" id="cmk:103187281"/>
<feature type="domain" description="BTB" evidence="9">
    <location>
        <begin position="30"/>
        <end position="96"/>
    </location>
</feature>
<dbReference type="GO" id="GO:0005634">
    <property type="term" value="C:nucleus"/>
    <property type="evidence" value="ECO:0007669"/>
    <property type="project" value="UniProtKB-SubCell"/>
</dbReference>
<dbReference type="Gene3D" id="3.30.710.10">
    <property type="entry name" value="Potassium Channel Kv1.1, Chain A"/>
    <property type="match status" value="1"/>
</dbReference>
<feature type="region of interest" description="Disordered" evidence="8">
    <location>
        <begin position="985"/>
        <end position="1046"/>
    </location>
</feature>
<proteinExistence type="predicted"/>
<feature type="compositionally biased region" description="Pro residues" evidence="8">
    <location>
        <begin position="1000"/>
        <end position="1017"/>
    </location>
</feature>
<evidence type="ECO:0000256" key="6">
    <source>
        <dbReference type="ARBA" id="ARBA00023242"/>
    </source>
</evidence>
<name>A0A4W3IU08_CALMI</name>
<keyword evidence="3" id="KW-0677">Repeat</keyword>
<gene>
    <name evidence="11" type="primary">zbtb21</name>
</gene>
<dbReference type="Gene3D" id="3.30.160.60">
    <property type="entry name" value="Classic Zinc Finger"/>
    <property type="match status" value="6"/>
</dbReference>
<dbReference type="SUPFAM" id="SSF54695">
    <property type="entry name" value="POZ domain"/>
    <property type="match status" value="1"/>
</dbReference>